<dbReference type="PANTHER" id="PTHR43096">
    <property type="entry name" value="DNAJ HOMOLOG 1, MITOCHONDRIAL-RELATED"/>
    <property type="match status" value="1"/>
</dbReference>
<evidence type="ECO:0000256" key="5">
    <source>
        <dbReference type="ARBA" id="ARBA00023186"/>
    </source>
</evidence>
<feature type="binding site" evidence="6">
    <location>
        <position position="139"/>
    </location>
    <ligand>
        <name>Zn(2+)</name>
        <dbReference type="ChEBI" id="CHEBI:29105"/>
        <label>1</label>
    </ligand>
</feature>
<dbReference type="SMART" id="SM00271">
    <property type="entry name" value="DnaJ"/>
    <property type="match status" value="1"/>
</dbReference>
<dbReference type="InterPro" id="IPR012724">
    <property type="entry name" value="DnaJ"/>
</dbReference>
<dbReference type="InterPro" id="IPR008971">
    <property type="entry name" value="HSP40/DnaJ_pept-bd"/>
</dbReference>
<comment type="subunit">
    <text evidence="6">Homodimer.</text>
</comment>
<feature type="binding site" evidence="6">
    <location>
        <position position="156"/>
    </location>
    <ligand>
        <name>Zn(2+)</name>
        <dbReference type="ChEBI" id="CHEBI:29105"/>
        <label>2</label>
    </ligand>
</feature>
<evidence type="ECO:0000256" key="4">
    <source>
        <dbReference type="ARBA" id="ARBA00022833"/>
    </source>
</evidence>
<evidence type="ECO:0000256" key="2">
    <source>
        <dbReference type="ARBA" id="ARBA00022737"/>
    </source>
</evidence>
<comment type="similarity">
    <text evidence="6">Belongs to the DnaJ family.</text>
</comment>
<comment type="subcellular location">
    <subcellularLocation>
        <location evidence="6">Cytoplasm</location>
    </subcellularLocation>
</comment>
<dbReference type="CDD" id="cd10719">
    <property type="entry name" value="DnaJ_zf"/>
    <property type="match status" value="1"/>
</dbReference>
<dbReference type="InterPro" id="IPR001305">
    <property type="entry name" value="HSP_DnaJ_Cys-rich_dom"/>
</dbReference>
<dbReference type="CDD" id="cd10747">
    <property type="entry name" value="DnaJ_C"/>
    <property type="match status" value="1"/>
</dbReference>
<dbReference type="PRINTS" id="PR00625">
    <property type="entry name" value="JDOMAIN"/>
</dbReference>
<evidence type="ECO:0000259" key="9">
    <source>
        <dbReference type="PROSITE" id="PS51188"/>
    </source>
</evidence>
<keyword evidence="2 6" id="KW-0677">Repeat</keyword>
<dbReference type="GO" id="GO:0051082">
    <property type="term" value="F:unfolded protein binding"/>
    <property type="evidence" value="ECO:0007669"/>
    <property type="project" value="UniProtKB-UniRule"/>
</dbReference>
<evidence type="ECO:0000256" key="3">
    <source>
        <dbReference type="ARBA" id="ARBA00022771"/>
    </source>
</evidence>
<feature type="domain" description="CR-type" evidence="9">
    <location>
        <begin position="123"/>
        <end position="205"/>
    </location>
</feature>
<feature type="repeat" description="CXXCXGXG motif" evidence="6">
    <location>
        <begin position="153"/>
        <end position="160"/>
    </location>
</feature>
<evidence type="ECO:0000313" key="10">
    <source>
        <dbReference type="EMBL" id="OGG36792.1"/>
    </source>
</evidence>
<dbReference type="InterPro" id="IPR036869">
    <property type="entry name" value="J_dom_sf"/>
</dbReference>
<name>A0A1F6BJ51_9BACT</name>
<evidence type="ECO:0000313" key="11">
    <source>
        <dbReference type="Proteomes" id="UP000176273"/>
    </source>
</evidence>
<keyword evidence="1 6" id="KW-0479">Metal-binding</keyword>
<evidence type="ECO:0000256" key="1">
    <source>
        <dbReference type="ARBA" id="ARBA00022723"/>
    </source>
</evidence>
<dbReference type="Pfam" id="PF00684">
    <property type="entry name" value="DnaJ_CXXCXGXG"/>
    <property type="match status" value="1"/>
</dbReference>
<reference evidence="10 11" key="1">
    <citation type="journal article" date="2016" name="Nat. Commun.">
        <title>Thousands of microbial genomes shed light on interconnected biogeochemical processes in an aquifer system.</title>
        <authorList>
            <person name="Anantharaman K."/>
            <person name="Brown C.T."/>
            <person name="Hug L.A."/>
            <person name="Sharon I."/>
            <person name="Castelle C.J."/>
            <person name="Probst A.J."/>
            <person name="Thomas B.C."/>
            <person name="Singh A."/>
            <person name="Wilkins M.J."/>
            <person name="Karaoz U."/>
            <person name="Brodie E.L."/>
            <person name="Williams K.H."/>
            <person name="Hubbard S.S."/>
            <person name="Banfield J.F."/>
        </authorList>
    </citation>
    <scope>NUCLEOTIDE SEQUENCE [LARGE SCALE GENOMIC DNA]</scope>
</reference>
<proteinExistence type="inferred from homology"/>
<gene>
    <name evidence="6" type="primary">dnaJ</name>
    <name evidence="10" type="ORF">A2110_01145</name>
</gene>
<feature type="binding site" evidence="6">
    <location>
        <position position="153"/>
    </location>
    <ligand>
        <name>Zn(2+)</name>
        <dbReference type="ChEBI" id="CHEBI:29105"/>
        <label>2</label>
    </ligand>
</feature>
<dbReference type="GO" id="GO:0005737">
    <property type="term" value="C:cytoplasm"/>
    <property type="evidence" value="ECO:0007669"/>
    <property type="project" value="UniProtKB-SubCell"/>
</dbReference>
<dbReference type="Gene3D" id="2.60.260.20">
    <property type="entry name" value="Urease metallochaperone UreE, N-terminal domain"/>
    <property type="match status" value="2"/>
</dbReference>
<keyword evidence="3 6" id="KW-0863">Zinc-finger</keyword>
<keyword evidence="6" id="KW-0346">Stress response</keyword>
<dbReference type="Pfam" id="PF01556">
    <property type="entry name" value="DnaJ_C"/>
    <property type="match status" value="1"/>
</dbReference>
<dbReference type="GO" id="GO:0042026">
    <property type="term" value="P:protein refolding"/>
    <property type="evidence" value="ECO:0007669"/>
    <property type="project" value="TreeGrafter"/>
</dbReference>
<dbReference type="PROSITE" id="PS00636">
    <property type="entry name" value="DNAJ_1"/>
    <property type="match status" value="1"/>
</dbReference>
<dbReference type="GO" id="GO:0005524">
    <property type="term" value="F:ATP binding"/>
    <property type="evidence" value="ECO:0007669"/>
    <property type="project" value="InterPro"/>
</dbReference>
<dbReference type="InterPro" id="IPR018253">
    <property type="entry name" value="DnaJ_domain_CS"/>
</dbReference>
<dbReference type="HAMAP" id="MF_01152">
    <property type="entry name" value="DnaJ"/>
    <property type="match status" value="1"/>
</dbReference>
<dbReference type="Pfam" id="PF00226">
    <property type="entry name" value="DnaJ"/>
    <property type="match status" value="1"/>
</dbReference>
<dbReference type="InterPro" id="IPR002939">
    <property type="entry name" value="DnaJ_C"/>
</dbReference>
<dbReference type="InterPro" id="IPR036410">
    <property type="entry name" value="HSP_DnaJ_Cys-rich_dom_sf"/>
</dbReference>
<dbReference type="Gene3D" id="1.10.287.110">
    <property type="entry name" value="DnaJ domain"/>
    <property type="match status" value="1"/>
</dbReference>
<dbReference type="GO" id="GO:0006260">
    <property type="term" value="P:DNA replication"/>
    <property type="evidence" value="ECO:0007669"/>
    <property type="project" value="UniProtKB-KW"/>
</dbReference>
<dbReference type="GO" id="GO:0031072">
    <property type="term" value="F:heat shock protein binding"/>
    <property type="evidence" value="ECO:0007669"/>
    <property type="project" value="InterPro"/>
</dbReference>
<accession>A0A1F6BJ51</accession>
<feature type="domain" description="J" evidence="8">
    <location>
        <begin position="2"/>
        <end position="64"/>
    </location>
</feature>
<evidence type="ECO:0000259" key="8">
    <source>
        <dbReference type="PROSITE" id="PS50076"/>
    </source>
</evidence>
<comment type="domain">
    <text evidence="6">The J domain is necessary and sufficient to stimulate DnaK ATPase activity. Zinc center 1 plays an important role in the autonomous, DnaK-independent chaperone activity of DnaJ. Zinc center 2 is essential for interaction with DnaK and for DnaJ activity.</text>
</comment>
<dbReference type="STRING" id="1798468.A2110_01145"/>
<dbReference type="SUPFAM" id="SSF49493">
    <property type="entry name" value="HSP40/DnaJ peptide-binding domain"/>
    <property type="match status" value="2"/>
</dbReference>
<dbReference type="Gene3D" id="2.10.230.10">
    <property type="entry name" value="Heat shock protein DnaJ, cysteine-rich domain"/>
    <property type="match status" value="1"/>
</dbReference>
<comment type="cofactor">
    <cofactor evidence="6">
        <name>Zn(2+)</name>
        <dbReference type="ChEBI" id="CHEBI:29105"/>
    </cofactor>
    <text evidence="6">Binds 2 Zn(2+) ions per monomer.</text>
</comment>
<keyword evidence="6" id="KW-0963">Cytoplasm</keyword>
<sequence>MDYYSVLGINRNASEEEIKKAYRRLAHEYHPDKAGGSEKKFKEINEAYQVLSNREKRAQYDAFGQMPFGGGGPSGDGFAGFGDFGDMFEELWSVFGGKRRTTYVHGADIEAMQVVSLEEAFTGTEKNISFATFIPCDACGGKGYAEKEGFLKCTACGGRGGVVEEKRTFFGAFSQVRSCAACRGRGEVPKKVCADCAGAGRARGKRDVRVMISSGIEDGQVIKITGKGEAGERGGKQGDLYVVVRVKPHEVFTRKGADLFMTRSIKATDALLEKEIVFSGIDGERITVTVPKGFNLKDDLTVPDKGMPMSHIGTASSRGALHVSFNLVTPKKLSKKAKDLLEELDEEL</sequence>
<feature type="repeat" description="CXXCXGXG motif" evidence="6">
    <location>
        <begin position="193"/>
        <end position="200"/>
    </location>
</feature>
<feature type="binding site" evidence="6">
    <location>
        <position position="182"/>
    </location>
    <ligand>
        <name>Zn(2+)</name>
        <dbReference type="ChEBI" id="CHEBI:29105"/>
        <label>2</label>
    </ligand>
</feature>
<dbReference type="Proteomes" id="UP000176273">
    <property type="component" value="Unassembled WGS sequence"/>
</dbReference>
<dbReference type="SUPFAM" id="SSF46565">
    <property type="entry name" value="Chaperone J-domain"/>
    <property type="match status" value="1"/>
</dbReference>
<feature type="binding site" evidence="6">
    <location>
        <position position="193"/>
    </location>
    <ligand>
        <name>Zn(2+)</name>
        <dbReference type="ChEBI" id="CHEBI:29105"/>
        <label>1</label>
    </ligand>
</feature>
<feature type="binding site" evidence="6">
    <location>
        <position position="196"/>
    </location>
    <ligand>
        <name>Zn(2+)</name>
        <dbReference type="ChEBI" id="CHEBI:29105"/>
        <label>1</label>
    </ligand>
</feature>
<dbReference type="InterPro" id="IPR001623">
    <property type="entry name" value="DnaJ_domain"/>
</dbReference>
<keyword evidence="6" id="KW-0235">DNA replication</keyword>
<dbReference type="EMBL" id="MFKH01000016">
    <property type="protein sequence ID" value="OGG36792.1"/>
    <property type="molecule type" value="Genomic_DNA"/>
</dbReference>
<feature type="zinc finger region" description="CR-type" evidence="7">
    <location>
        <begin position="123"/>
        <end position="205"/>
    </location>
</feature>
<keyword evidence="4 6" id="KW-0862">Zinc</keyword>
<keyword evidence="5 6" id="KW-0143">Chaperone</keyword>
<dbReference type="PANTHER" id="PTHR43096:SF52">
    <property type="entry name" value="DNAJ HOMOLOG 1, MITOCHONDRIAL-RELATED"/>
    <property type="match status" value="1"/>
</dbReference>
<organism evidence="10 11">
    <name type="scientific">Candidatus Jorgensenbacteria bacterium GWA1_54_12</name>
    <dbReference type="NCBI Taxonomy" id="1798468"/>
    <lineage>
        <taxon>Bacteria</taxon>
        <taxon>Candidatus Joergenseniibacteriota</taxon>
    </lineage>
</organism>
<dbReference type="AlphaFoldDB" id="A0A1F6BJ51"/>
<evidence type="ECO:0000256" key="6">
    <source>
        <dbReference type="HAMAP-Rule" id="MF_01152"/>
    </source>
</evidence>
<comment type="caution">
    <text evidence="10">The sequence shown here is derived from an EMBL/GenBank/DDBJ whole genome shotgun (WGS) entry which is preliminary data.</text>
</comment>
<feature type="binding site" evidence="6">
    <location>
        <position position="136"/>
    </location>
    <ligand>
        <name>Zn(2+)</name>
        <dbReference type="ChEBI" id="CHEBI:29105"/>
        <label>1</label>
    </ligand>
</feature>
<dbReference type="PROSITE" id="PS50076">
    <property type="entry name" value="DNAJ_2"/>
    <property type="match status" value="1"/>
</dbReference>
<dbReference type="CDD" id="cd06257">
    <property type="entry name" value="DnaJ"/>
    <property type="match status" value="1"/>
</dbReference>
<feature type="binding site" evidence="6">
    <location>
        <position position="179"/>
    </location>
    <ligand>
        <name>Zn(2+)</name>
        <dbReference type="ChEBI" id="CHEBI:29105"/>
        <label>2</label>
    </ligand>
</feature>
<dbReference type="PROSITE" id="PS51188">
    <property type="entry name" value="ZF_CR"/>
    <property type="match status" value="1"/>
</dbReference>
<evidence type="ECO:0000256" key="7">
    <source>
        <dbReference type="PROSITE-ProRule" id="PRU00546"/>
    </source>
</evidence>
<dbReference type="GO" id="GO:0009408">
    <property type="term" value="P:response to heat"/>
    <property type="evidence" value="ECO:0007669"/>
    <property type="project" value="InterPro"/>
</dbReference>
<comment type="function">
    <text evidence="6">Participates actively in the response to hyperosmotic and heat shock by preventing the aggregation of stress-denatured proteins and by disaggregating proteins, also in an autonomous, DnaK-independent fashion. Unfolded proteins bind initially to DnaJ; upon interaction with the DnaJ-bound protein, DnaK hydrolyzes its bound ATP, resulting in the formation of a stable complex. GrpE releases ADP from DnaK; ATP binding to DnaK triggers the release of the substrate protein, thus completing the reaction cycle. Several rounds of ATP-dependent interactions between DnaJ, DnaK and GrpE are required for fully efficient folding. Also involved, together with DnaK and GrpE, in the DNA replication of plasmids through activation of initiation proteins.</text>
</comment>
<feature type="repeat" description="CXXCXGXG motif" evidence="6">
    <location>
        <begin position="179"/>
        <end position="186"/>
    </location>
</feature>
<dbReference type="SUPFAM" id="SSF57938">
    <property type="entry name" value="DnaJ/Hsp40 cysteine-rich domain"/>
    <property type="match status" value="1"/>
</dbReference>
<dbReference type="GO" id="GO:0008270">
    <property type="term" value="F:zinc ion binding"/>
    <property type="evidence" value="ECO:0007669"/>
    <property type="project" value="UniProtKB-UniRule"/>
</dbReference>
<protein>
    <recommendedName>
        <fullName evidence="6">Chaperone protein DnaJ</fullName>
    </recommendedName>
</protein>
<feature type="repeat" description="CXXCXGXG motif" evidence="6">
    <location>
        <begin position="136"/>
        <end position="143"/>
    </location>
</feature>